<gene>
    <name evidence="1" type="ORF">MYCIT1_LOCUS16042</name>
</gene>
<proteinExistence type="predicted"/>
<accession>A0AAD2HAG8</accession>
<evidence type="ECO:0000313" key="1">
    <source>
        <dbReference type="EMBL" id="CAK5271144.1"/>
    </source>
</evidence>
<evidence type="ECO:0000313" key="2">
    <source>
        <dbReference type="Proteomes" id="UP001295794"/>
    </source>
</evidence>
<dbReference type="EMBL" id="CAVNYO010000169">
    <property type="protein sequence ID" value="CAK5271144.1"/>
    <property type="molecule type" value="Genomic_DNA"/>
</dbReference>
<organism evidence="1 2">
    <name type="scientific">Mycena citricolor</name>
    <dbReference type="NCBI Taxonomy" id="2018698"/>
    <lineage>
        <taxon>Eukaryota</taxon>
        <taxon>Fungi</taxon>
        <taxon>Dikarya</taxon>
        <taxon>Basidiomycota</taxon>
        <taxon>Agaricomycotina</taxon>
        <taxon>Agaricomycetes</taxon>
        <taxon>Agaricomycetidae</taxon>
        <taxon>Agaricales</taxon>
        <taxon>Marasmiineae</taxon>
        <taxon>Mycenaceae</taxon>
        <taxon>Mycena</taxon>
    </lineage>
</organism>
<dbReference type="Proteomes" id="UP001295794">
    <property type="component" value="Unassembled WGS sequence"/>
</dbReference>
<dbReference type="AlphaFoldDB" id="A0AAD2HAG8"/>
<comment type="caution">
    <text evidence="1">The sequence shown here is derived from an EMBL/GenBank/DDBJ whole genome shotgun (WGS) entry which is preliminary data.</text>
</comment>
<sequence length="122" mass="13638">MLEKGIGMDQPDLGWRCWGEFQIHSDEFTAITQLLHTHIPGVPPASLLSLSHSPCSQPLPPLLISMDFDEFRSVLLPLAHTSPHHPTLSCEGRKSRWIPLDLVGSWWISQILLDLPGSLLDL</sequence>
<protein>
    <submittedName>
        <fullName evidence="1">Uncharacterized protein</fullName>
    </submittedName>
</protein>
<name>A0AAD2HAG8_9AGAR</name>
<reference evidence="1" key="1">
    <citation type="submission" date="2023-11" db="EMBL/GenBank/DDBJ databases">
        <authorList>
            <person name="De Vega J J."/>
            <person name="De Vega J J."/>
        </authorList>
    </citation>
    <scope>NUCLEOTIDE SEQUENCE</scope>
</reference>
<keyword evidence="2" id="KW-1185">Reference proteome</keyword>